<gene>
    <name evidence="2" type="ORF">DFR44_1042</name>
</gene>
<dbReference type="RefSeq" id="WP_133619161.1">
    <property type="nucleotide sequence ID" value="NZ_SNZE01000004.1"/>
</dbReference>
<dbReference type="EMBL" id="SNZE01000004">
    <property type="protein sequence ID" value="TDR32290.1"/>
    <property type="molecule type" value="Genomic_DNA"/>
</dbReference>
<dbReference type="OrthoDB" id="9878685at2"/>
<accession>A0A4R6Y9U3</accession>
<evidence type="ECO:0000313" key="3">
    <source>
        <dbReference type="Proteomes" id="UP000294480"/>
    </source>
</evidence>
<proteinExistence type="predicted"/>
<feature type="coiled-coil region" evidence="1">
    <location>
        <begin position="72"/>
        <end position="99"/>
    </location>
</feature>
<keyword evidence="3" id="KW-1185">Reference proteome</keyword>
<dbReference type="AlphaFoldDB" id="A0A4R6Y9U3"/>
<organism evidence="2 3">
    <name type="scientific">Hydromonas duriensis</name>
    <dbReference type="NCBI Taxonomy" id="1527608"/>
    <lineage>
        <taxon>Bacteria</taxon>
        <taxon>Pseudomonadati</taxon>
        <taxon>Pseudomonadota</taxon>
        <taxon>Betaproteobacteria</taxon>
        <taxon>Burkholderiales</taxon>
        <taxon>Burkholderiaceae</taxon>
        <taxon>Hydromonas</taxon>
    </lineage>
</organism>
<sequence>MAVTPWLQAALAALPHITELMKSSKDLLKSNKSKRMDEPLVIDANDSQALAVQVARISKACENNSESIQILAEQMHNQLEHANQTITRLTQKLRRAQMLSTAALLMACLAAAKVFSIF</sequence>
<dbReference type="Proteomes" id="UP000294480">
    <property type="component" value="Unassembled WGS sequence"/>
</dbReference>
<reference evidence="2 3" key="1">
    <citation type="submission" date="2019-03" db="EMBL/GenBank/DDBJ databases">
        <title>Genomic Encyclopedia of Type Strains, Phase IV (KMG-IV): sequencing the most valuable type-strain genomes for metagenomic binning, comparative biology and taxonomic classification.</title>
        <authorList>
            <person name="Goeker M."/>
        </authorList>
    </citation>
    <scope>NUCLEOTIDE SEQUENCE [LARGE SCALE GENOMIC DNA]</scope>
    <source>
        <strain evidence="2 3">DSM 102852</strain>
    </source>
</reference>
<protein>
    <submittedName>
        <fullName evidence="2">Uncharacterized protein</fullName>
    </submittedName>
</protein>
<evidence type="ECO:0000256" key="1">
    <source>
        <dbReference type="SAM" id="Coils"/>
    </source>
</evidence>
<comment type="caution">
    <text evidence="2">The sequence shown here is derived from an EMBL/GenBank/DDBJ whole genome shotgun (WGS) entry which is preliminary data.</text>
</comment>
<name>A0A4R6Y9U3_9BURK</name>
<keyword evidence="1" id="KW-0175">Coiled coil</keyword>
<evidence type="ECO:0000313" key="2">
    <source>
        <dbReference type="EMBL" id="TDR32290.1"/>
    </source>
</evidence>